<feature type="domain" description="HTH luxR-type" evidence="4">
    <location>
        <begin position="778"/>
        <end position="843"/>
    </location>
</feature>
<evidence type="ECO:0000256" key="3">
    <source>
        <dbReference type="ARBA" id="ARBA00023163"/>
    </source>
</evidence>
<evidence type="ECO:0000313" key="5">
    <source>
        <dbReference type="EMBL" id="MFG1709730.1"/>
    </source>
</evidence>
<evidence type="ECO:0000259" key="4">
    <source>
        <dbReference type="PROSITE" id="PS50043"/>
    </source>
</evidence>
<keyword evidence="3" id="KW-0804">Transcription</keyword>
<keyword evidence="1" id="KW-0805">Transcription regulation</keyword>
<dbReference type="SUPFAM" id="SSF52540">
    <property type="entry name" value="P-loop containing nucleoside triphosphate hydrolases"/>
    <property type="match status" value="1"/>
</dbReference>
<dbReference type="Gene3D" id="1.10.10.10">
    <property type="entry name" value="Winged helix-like DNA-binding domain superfamily/Winged helix DNA-binding domain"/>
    <property type="match status" value="1"/>
</dbReference>
<proteinExistence type="predicted"/>
<dbReference type="PANTHER" id="PTHR44688">
    <property type="entry name" value="DNA-BINDING TRANSCRIPTIONAL ACTIVATOR DEVR_DOSR"/>
    <property type="match status" value="1"/>
</dbReference>
<dbReference type="PROSITE" id="PS50043">
    <property type="entry name" value="HTH_LUXR_2"/>
    <property type="match status" value="1"/>
</dbReference>
<dbReference type="InterPro" id="IPR036388">
    <property type="entry name" value="WH-like_DNA-bd_sf"/>
</dbReference>
<protein>
    <submittedName>
        <fullName evidence="5">LuxR C-terminal-related transcriptional regulator</fullName>
    </submittedName>
</protein>
<dbReference type="PANTHER" id="PTHR44688:SF16">
    <property type="entry name" value="DNA-BINDING TRANSCRIPTIONAL ACTIVATOR DEVR_DOSR"/>
    <property type="match status" value="1"/>
</dbReference>
<dbReference type="RefSeq" id="WP_393174787.1">
    <property type="nucleotide sequence ID" value="NZ_JBICRM010000039.1"/>
</dbReference>
<dbReference type="InterPro" id="IPR027417">
    <property type="entry name" value="P-loop_NTPase"/>
</dbReference>
<gene>
    <name evidence="5" type="ORF">ACFLIM_41775</name>
</gene>
<keyword evidence="6" id="KW-1185">Reference proteome</keyword>
<dbReference type="PRINTS" id="PR00038">
    <property type="entry name" value="HTHLUXR"/>
</dbReference>
<evidence type="ECO:0000256" key="1">
    <source>
        <dbReference type="ARBA" id="ARBA00023015"/>
    </source>
</evidence>
<sequence>MTLGSWPFTGRAAQLAQIRSASRGVVVAGPPGTGKSRLVAQAVHDLDGVAWVRATAAAAELPLGAFAPLLPATPPAGNPLGWAAAALRAPVLVVDDVHLLDAASAVLVHHLATRGTRVIATLRSRTPVPDAVLALWKDDLVPLLELEPFTLEETMAVLRAALGGQVESATAARLWHASQGNVLYLRELVLSGMLTDDRGLWRWRGPLTITPTLRETIAGRIGELTAREREVLELLAYGEPLGADLLVALGSFDAVHRLEDRQLVTVQPDGRRLQVRLAHPLHGEVIRDGCGVLRARSLMRGLAQAVAEAGLRRREDVLRVAVWRLDAGMTGDPGLLLAGCERARVVRDLELAVRLGRAAVAAGGGTPALAALATVLFYTDRYGEAEQMFATVWEAELDELARTDLGIQRALNLTVGLGDVEKALAVLAETTRLVSAVEMRQATYIMRAVVATIAGDLAVADELLARARRLGPLSPHGERAISGADAALMVARGRPTGCLALVAKIRAGLDREPDAMGSLNAALIEQATTAALLLGDLDTAERLAGEGYGLDGQFGTWTRAILQFGTLKAHVRRLRGRLGDALAGARDTVARLPAPSTLAGSCLGELAHAHALLGDLDAAEQALAQAEATGLPIGPAAVVPLRFARAWTMAGRGNVAGAVELCLEIAKSAFSCDLSFALHDVVRLGHPELVAARLAEVDVEGPLVALFARHAAARDGAELDAVSEGFERLGLLLYAAEAAAQAAARYRDEGLHRGARAAETRAWGLAQHCQGARTVALMDLDVPELTPRQREIAMLAAQGLTNREIAERLVVSVRTVANTLYAVYDKIGVNDRTALATFLNRPASPAATRPPPPIF</sequence>
<dbReference type="InterPro" id="IPR000792">
    <property type="entry name" value="Tscrpt_reg_LuxR_C"/>
</dbReference>
<comment type="caution">
    <text evidence="5">The sequence shown here is derived from an EMBL/GenBank/DDBJ whole genome shotgun (WGS) entry which is preliminary data.</text>
</comment>
<dbReference type="InterPro" id="IPR016032">
    <property type="entry name" value="Sig_transdc_resp-reg_C-effctor"/>
</dbReference>
<dbReference type="Proteomes" id="UP001603978">
    <property type="component" value="Unassembled WGS sequence"/>
</dbReference>
<dbReference type="EMBL" id="JBICRM010000039">
    <property type="protein sequence ID" value="MFG1709730.1"/>
    <property type="molecule type" value="Genomic_DNA"/>
</dbReference>
<accession>A0ABW7AQP5</accession>
<organism evidence="5 6">
    <name type="scientific">Nonomuraea marmarensis</name>
    <dbReference type="NCBI Taxonomy" id="3351344"/>
    <lineage>
        <taxon>Bacteria</taxon>
        <taxon>Bacillati</taxon>
        <taxon>Actinomycetota</taxon>
        <taxon>Actinomycetes</taxon>
        <taxon>Streptosporangiales</taxon>
        <taxon>Streptosporangiaceae</taxon>
        <taxon>Nonomuraea</taxon>
    </lineage>
</organism>
<reference evidence="5 6" key="1">
    <citation type="submission" date="2024-10" db="EMBL/GenBank/DDBJ databases">
        <authorList>
            <person name="Topkara A.R."/>
            <person name="Saygin H."/>
        </authorList>
    </citation>
    <scope>NUCLEOTIDE SEQUENCE [LARGE SCALE GENOMIC DNA]</scope>
    <source>
        <strain evidence="5 6">M3C6</strain>
    </source>
</reference>
<dbReference type="SMART" id="SM00421">
    <property type="entry name" value="HTH_LUXR"/>
    <property type="match status" value="1"/>
</dbReference>
<dbReference type="CDD" id="cd06170">
    <property type="entry name" value="LuxR_C_like"/>
    <property type="match status" value="1"/>
</dbReference>
<keyword evidence="2" id="KW-0238">DNA-binding</keyword>
<dbReference type="Pfam" id="PF00196">
    <property type="entry name" value="GerE"/>
    <property type="match status" value="1"/>
</dbReference>
<evidence type="ECO:0000256" key="2">
    <source>
        <dbReference type="ARBA" id="ARBA00023125"/>
    </source>
</evidence>
<dbReference type="SUPFAM" id="SSF46894">
    <property type="entry name" value="C-terminal effector domain of the bipartite response regulators"/>
    <property type="match status" value="1"/>
</dbReference>
<name>A0ABW7AQP5_9ACTN</name>
<evidence type="ECO:0000313" key="6">
    <source>
        <dbReference type="Proteomes" id="UP001603978"/>
    </source>
</evidence>